<dbReference type="GO" id="GO:0009279">
    <property type="term" value="C:cell outer membrane"/>
    <property type="evidence" value="ECO:0007669"/>
    <property type="project" value="UniProtKB-SubCell"/>
</dbReference>
<dbReference type="RefSeq" id="WP_170228119.1">
    <property type="nucleotide sequence ID" value="NZ_LR778301.1"/>
</dbReference>
<dbReference type="EMBL" id="LR778301">
    <property type="protein sequence ID" value="CAB1368735.1"/>
    <property type="molecule type" value="Genomic_DNA"/>
</dbReference>
<keyword evidence="6" id="KW-1185">Reference proteome</keyword>
<feature type="signal peptide" evidence="4">
    <location>
        <begin position="1"/>
        <end position="24"/>
    </location>
</feature>
<dbReference type="Pfam" id="PF11854">
    <property type="entry name" value="MtrB_PioB"/>
    <property type="match status" value="2"/>
</dbReference>
<dbReference type="AlphaFoldDB" id="A0A6S6XV92"/>
<accession>A0A6S6XV92</accession>
<keyword evidence="4" id="KW-0732">Signal</keyword>
<dbReference type="SUPFAM" id="SSF56935">
    <property type="entry name" value="Porins"/>
    <property type="match status" value="1"/>
</dbReference>
<proteinExistence type="predicted"/>
<dbReference type="InterPro" id="IPR036942">
    <property type="entry name" value="Beta-barrel_TonB_sf"/>
</dbReference>
<protein>
    <recommendedName>
        <fullName evidence="7">MtrB/PioB family decaheme-associated outer membrane protein</fullName>
    </recommendedName>
</protein>
<name>A0A6S6XV92_9PROT</name>
<gene>
    <name evidence="5" type="ORF">DENOEST_1570</name>
</gene>
<evidence type="ECO:0000256" key="3">
    <source>
        <dbReference type="ARBA" id="ARBA00023237"/>
    </source>
</evidence>
<feature type="chain" id="PRO_5028080486" description="MtrB/PioB family decaheme-associated outer membrane protein" evidence="4">
    <location>
        <begin position="25"/>
        <end position="732"/>
    </location>
</feature>
<evidence type="ECO:0000313" key="6">
    <source>
        <dbReference type="Proteomes" id="UP000515733"/>
    </source>
</evidence>
<reference evidence="5 6" key="1">
    <citation type="submission" date="2020-03" db="EMBL/GenBank/DDBJ databases">
        <authorList>
            <consortium name="Genoscope - CEA"/>
            <person name="William W."/>
        </authorList>
    </citation>
    <scope>NUCLEOTIDE SEQUENCE [LARGE SCALE GENOMIC DNA]</scope>
    <source>
        <strain evidence="6">DSM 16959</strain>
    </source>
</reference>
<comment type="subcellular location">
    <subcellularLocation>
        <location evidence="1">Cell outer membrane</location>
    </subcellularLocation>
</comment>
<evidence type="ECO:0000256" key="2">
    <source>
        <dbReference type="ARBA" id="ARBA00023136"/>
    </source>
</evidence>
<evidence type="ECO:0000256" key="1">
    <source>
        <dbReference type="ARBA" id="ARBA00004442"/>
    </source>
</evidence>
<organism evidence="5 6">
    <name type="scientific">Denitratisoma oestradiolicum</name>
    <dbReference type="NCBI Taxonomy" id="311182"/>
    <lineage>
        <taxon>Bacteria</taxon>
        <taxon>Pseudomonadati</taxon>
        <taxon>Pseudomonadota</taxon>
        <taxon>Betaproteobacteria</taxon>
        <taxon>Nitrosomonadales</taxon>
        <taxon>Sterolibacteriaceae</taxon>
        <taxon>Denitratisoma</taxon>
    </lineage>
</organism>
<keyword evidence="3" id="KW-0998">Cell outer membrane</keyword>
<keyword evidence="2" id="KW-0472">Membrane</keyword>
<dbReference type="Gene3D" id="2.40.170.20">
    <property type="entry name" value="TonB-dependent receptor, beta-barrel domain"/>
    <property type="match status" value="1"/>
</dbReference>
<dbReference type="InterPro" id="IPR020016">
    <property type="entry name" value="Decahaem-assoc_OM_MtrB/PioB"/>
</dbReference>
<evidence type="ECO:0008006" key="7">
    <source>
        <dbReference type="Google" id="ProtNLM"/>
    </source>
</evidence>
<sequence>MNAKTPINAVLAAVTTLAVSPASAADSAPESIVFSGEVTPKLYSFDYFKDTGPRRTQFLERYNYQEGGSNDSRSGLYLDADLRIVGSNEKRDVFVLERQGFGAYNHRGMLKANSDTLGLAGYYSNFRTSTGGLNFLRSPGVVDQVYGVGTGTAPAYATPVGAANTQTGYAARFNNDDSAQTLFKVDRTSYGLGLALKPTLFGTDFTAALNYDGYKRDGNRFATYVLGGSNVTNAGAGAPDLGTQQRWRGFNMPVDEKMNRYTVNLSGVMGGVTLAYDGSVEKFESQARKFTIADPATVQPLVITSINPIHFVPDSTLIANNLRFATRFGSTSVAAGYGLSILEQDSFSAQQRTLGYDTGKIRTDSAYLNVSSSAINGVGLEGFIKYNNRDNDSSFPVVGLIDPAGDQTLGVRINSIKSLNYGLAATFRPSVWKTTMSVGWRHEDKDRDLTWSTARIPLVGGVGNVILPQQSFYREQSKSDELYLSLVSRPMQGMILRVTPSYLWADETGLVAEPEKVFGLKTKLTYTASNGMLASGYYNYRDRKNGNNSIASNTAGALPTGTPLTQDMHGTQQSAGASLNMPVSEWINTTASLSWMQDDFTSYYLRQGRRRFEAPNNAISFIFNDRPEYKVDTHVLTLGGNWQVNDLLRYNGDYAYSKSKGHAATGAIALALPEIDERINNTVHTLTLGVDYEISKKVKLKGAYVYEYYSDQVYHDMTSGYHALMFGVTLGF</sequence>
<evidence type="ECO:0000313" key="5">
    <source>
        <dbReference type="EMBL" id="CAB1368735.1"/>
    </source>
</evidence>
<evidence type="ECO:0000256" key="4">
    <source>
        <dbReference type="SAM" id="SignalP"/>
    </source>
</evidence>
<dbReference type="KEGG" id="doe:DENOEST_1570"/>
<dbReference type="Proteomes" id="UP000515733">
    <property type="component" value="Chromosome"/>
</dbReference>